<dbReference type="UniPathway" id="UPA00164"/>
<dbReference type="PANTHER" id="PTHR45825">
    <property type="entry name" value="GRANULE-BOUND STARCH SYNTHASE 1, CHLOROPLASTIC/AMYLOPLASTIC"/>
    <property type="match status" value="1"/>
</dbReference>
<dbReference type="AlphaFoldDB" id="A0A3R8T4I5"/>
<dbReference type="GO" id="GO:0004373">
    <property type="term" value="F:alpha-1,4-glucan glucosyltransferase (UDP-glucose donor) activity"/>
    <property type="evidence" value="ECO:0007669"/>
    <property type="project" value="InterPro"/>
</dbReference>
<evidence type="ECO:0000256" key="1">
    <source>
        <dbReference type="ARBA" id="ARBA00001478"/>
    </source>
</evidence>
<evidence type="ECO:0000259" key="10">
    <source>
        <dbReference type="Pfam" id="PF08323"/>
    </source>
</evidence>
<accession>A0A3R8T4I5</accession>
<evidence type="ECO:0000256" key="6">
    <source>
        <dbReference type="ARBA" id="ARBA00022679"/>
    </source>
</evidence>
<sequence>MKTLKVLFVTPECAPWVKTGGLGEVSADLPKALRALGLDAQVLMPAYASVLLAAGEVMPMAELPAAHGLPAARLLRAHLPSGVPALLIDAPGLYRRDGGPYGDPSGRDHEDNAVRFGLLSHVAARLARADSPLPWQPDVLHCNDWPTALAPAYLAHGPSTEGGPVARAATVMGLHNMAFQGLFPLHLAGQLGLPDHLLHMEGVEFWGQLSFLKAGIQFADHVVTVSPTYAREILSEPLGCGLSGVLGNRREALSGILNGIDTTVWNPATDRHLKQPYDAESLARKADNKRALQQRMGLPEDPDAFVMGMISRLTDQKGVDLVIEALPELLKGRVQVVALGAGTPALETAWREATHVWPEQVAAFVGFDESLAHQIEAGADVFLMPSRFEPCGLNQMYSQRYGTPPIVHATGGLADAVLDAVSEPGQPSVSTGFKMNEPTVAELLRAVGRARDLYADAGSWRAVCLNGMARDVSWQGSAAAYADLYAELVGRRAVAC</sequence>
<dbReference type="InterPro" id="IPR013534">
    <property type="entry name" value="Starch_synth_cat_dom"/>
</dbReference>
<gene>
    <name evidence="8 11" type="primary">glgA</name>
    <name evidence="11" type="ORF">EIP75_13095</name>
</gene>
<dbReference type="CDD" id="cd03791">
    <property type="entry name" value="GT5_Glycogen_synthase_DULL1-like"/>
    <property type="match status" value="1"/>
</dbReference>
<evidence type="ECO:0000259" key="9">
    <source>
        <dbReference type="Pfam" id="PF00534"/>
    </source>
</evidence>
<comment type="caution">
    <text evidence="11">The sequence shown here is derived from an EMBL/GenBank/DDBJ whole genome shotgun (WGS) entry which is preliminary data.</text>
</comment>
<evidence type="ECO:0000256" key="7">
    <source>
        <dbReference type="ARBA" id="ARBA00023056"/>
    </source>
</evidence>
<comment type="catalytic activity">
    <reaction evidence="1 8">
        <text>[(1-&gt;4)-alpha-D-glucosyl](n) + ADP-alpha-D-glucose = [(1-&gt;4)-alpha-D-glucosyl](n+1) + ADP + H(+)</text>
        <dbReference type="Rhea" id="RHEA:18189"/>
        <dbReference type="Rhea" id="RHEA-COMP:9584"/>
        <dbReference type="Rhea" id="RHEA-COMP:9587"/>
        <dbReference type="ChEBI" id="CHEBI:15378"/>
        <dbReference type="ChEBI" id="CHEBI:15444"/>
        <dbReference type="ChEBI" id="CHEBI:57498"/>
        <dbReference type="ChEBI" id="CHEBI:456216"/>
        <dbReference type="EC" id="2.4.1.21"/>
    </reaction>
</comment>
<evidence type="ECO:0000256" key="3">
    <source>
        <dbReference type="ARBA" id="ARBA00004964"/>
    </source>
</evidence>
<dbReference type="NCBIfam" id="NF001899">
    <property type="entry name" value="PRK00654.1-2"/>
    <property type="match status" value="1"/>
</dbReference>
<evidence type="ECO:0000313" key="12">
    <source>
        <dbReference type="Proteomes" id="UP000269265"/>
    </source>
</evidence>
<feature type="domain" description="Glycosyl transferase family 1" evidence="9">
    <location>
        <begin position="298"/>
        <end position="421"/>
    </location>
</feature>
<dbReference type="PANTHER" id="PTHR45825:SF11">
    <property type="entry name" value="ALPHA AMYLASE DOMAIN-CONTAINING PROTEIN"/>
    <property type="match status" value="1"/>
</dbReference>
<evidence type="ECO:0000256" key="4">
    <source>
        <dbReference type="ARBA" id="ARBA00010281"/>
    </source>
</evidence>
<protein>
    <recommendedName>
        <fullName evidence="8">Glycogen synthase</fullName>
        <ecNumber evidence="8">2.4.1.21</ecNumber>
    </recommendedName>
    <alternativeName>
        <fullName evidence="8">Starch [bacterial glycogen] synthase</fullName>
    </alternativeName>
</protein>
<feature type="binding site" evidence="8">
    <location>
        <position position="18"/>
    </location>
    <ligand>
        <name>ADP-alpha-D-glucose</name>
        <dbReference type="ChEBI" id="CHEBI:57498"/>
    </ligand>
</feature>
<evidence type="ECO:0000313" key="11">
    <source>
        <dbReference type="EMBL" id="RRS03884.1"/>
    </source>
</evidence>
<name>A0A3R8T4I5_9BURK</name>
<keyword evidence="7 8" id="KW-0320">Glycogen biosynthesis</keyword>
<dbReference type="Pfam" id="PF00534">
    <property type="entry name" value="Glycos_transf_1"/>
    <property type="match status" value="1"/>
</dbReference>
<dbReference type="RefSeq" id="WP_125243724.1">
    <property type="nucleotide sequence ID" value="NZ_RSED01000009.1"/>
</dbReference>
<dbReference type="GO" id="GO:0005978">
    <property type="term" value="P:glycogen biosynthetic process"/>
    <property type="evidence" value="ECO:0007669"/>
    <property type="project" value="UniProtKB-UniRule"/>
</dbReference>
<dbReference type="Proteomes" id="UP000269265">
    <property type="component" value="Unassembled WGS sequence"/>
</dbReference>
<keyword evidence="6 8" id="KW-0808">Transferase</keyword>
<dbReference type="HAMAP" id="MF_00484">
    <property type="entry name" value="Glycogen_synth"/>
    <property type="match status" value="1"/>
</dbReference>
<organism evidence="11 12">
    <name type="scientific">Aquabacterium soli</name>
    <dbReference type="NCBI Taxonomy" id="2493092"/>
    <lineage>
        <taxon>Bacteria</taxon>
        <taxon>Pseudomonadati</taxon>
        <taxon>Pseudomonadota</taxon>
        <taxon>Betaproteobacteria</taxon>
        <taxon>Burkholderiales</taxon>
        <taxon>Aquabacterium</taxon>
    </lineage>
</organism>
<feature type="domain" description="Starch synthase catalytic" evidence="10">
    <location>
        <begin position="5"/>
        <end position="246"/>
    </location>
</feature>
<keyword evidence="5 8" id="KW-0328">Glycosyltransferase</keyword>
<dbReference type="NCBIfam" id="TIGR02095">
    <property type="entry name" value="glgA"/>
    <property type="match status" value="1"/>
</dbReference>
<proteinExistence type="inferred from homology"/>
<dbReference type="Pfam" id="PF08323">
    <property type="entry name" value="Glyco_transf_5"/>
    <property type="match status" value="1"/>
</dbReference>
<dbReference type="GO" id="GO:0009011">
    <property type="term" value="F:alpha-1,4-glucan glucosyltransferase (ADP-glucose donor) activity"/>
    <property type="evidence" value="ECO:0007669"/>
    <property type="project" value="UniProtKB-UniRule"/>
</dbReference>
<dbReference type="InterPro" id="IPR001296">
    <property type="entry name" value="Glyco_trans_1"/>
</dbReference>
<dbReference type="Gene3D" id="3.40.50.2000">
    <property type="entry name" value="Glycogen Phosphorylase B"/>
    <property type="match status" value="2"/>
</dbReference>
<dbReference type="EC" id="2.4.1.21" evidence="8"/>
<dbReference type="OrthoDB" id="9808590at2"/>
<dbReference type="EMBL" id="RSED01000009">
    <property type="protein sequence ID" value="RRS03884.1"/>
    <property type="molecule type" value="Genomic_DNA"/>
</dbReference>
<reference evidence="11 12" key="1">
    <citation type="submission" date="2018-12" db="EMBL/GenBank/DDBJ databases">
        <title>The whole draft genome of Aquabacterium sp. SJQ9.</title>
        <authorList>
            <person name="Sun L."/>
            <person name="Gao X."/>
            <person name="Chen W."/>
            <person name="Huang K."/>
        </authorList>
    </citation>
    <scope>NUCLEOTIDE SEQUENCE [LARGE SCALE GENOMIC DNA]</scope>
    <source>
        <strain evidence="11 12">SJQ9</strain>
    </source>
</reference>
<comment type="function">
    <text evidence="2 8">Synthesizes alpha-1,4-glucan chains using ADP-glucose.</text>
</comment>
<evidence type="ECO:0000256" key="2">
    <source>
        <dbReference type="ARBA" id="ARBA00002764"/>
    </source>
</evidence>
<keyword evidence="12" id="KW-1185">Reference proteome</keyword>
<evidence type="ECO:0000256" key="5">
    <source>
        <dbReference type="ARBA" id="ARBA00022676"/>
    </source>
</evidence>
<dbReference type="InterPro" id="IPR011835">
    <property type="entry name" value="GS/SS"/>
</dbReference>
<dbReference type="SUPFAM" id="SSF53756">
    <property type="entry name" value="UDP-Glycosyltransferase/glycogen phosphorylase"/>
    <property type="match status" value="1"/>
</dbReference>
<comment type="similarity">
    <text evidence="4 8">Belongs to the glycosyltransferase 1 family. Bacterial/plant glycogen synthase subfamily.</text>
</comment>
<comment type="pathway">
    <text evidence="3 8">Glycan biosynthesis; glycogen biosynthesis.</text>
</comment>
<evidence type="ECO:0000256" key="8">
    <source>
        <dbReference type="HAMAP-Rule" id="MF_00484"/>
    </source>
</evidence>